<feature type="transmembrane region" description="Helical" evidence="1">
    <location>
        <begin position="20"/>
        <end position="39"/>
    </location>
</feature>
<keyword evidence="1" id="KW-1133">Transmembrane helix</keyword>
<keyword evidence="1" id="KW-0812">Transmembrane</keyword>
<dbReference type="EMBL" id="JAASRO010000001">
    <property type="protein sequence ID" value="NIK55171.1"/>
    <property type="molecule type" value="Genomic_DNA"/>
</dbReference>
<feature type="transmembrane region" description="Helical" evidence="1">
    <location>
        <begin position="237"/>
        <end position="260"/>
    </location>
</feature>
<protein>
    <recommendedName>
        <fullName evidence="4">ABC transporter permease</fullName>
    </recommendedName>
</protein>
<dbReference type="AlphaFoldDB" id="A0A7X5V6M2"/>
<reference evidence="2 3" key="1">
    <citation type="submission" date="2020-03" db="EMBL/GenBank/DDBJ databases">
        <title>Sequencing the genomes of 1000 actinobacteria strains.</title>
        <authorList>
            <person name="Klenk H.-P."/>
        </authorList>
    </citation>
    <scope>NUCLEOTIDE SEQUENCE [LARGE SCALE GENOMIC DNA]</scope>
    <source>
        <strain evidence="2 3">DSM 45490</strain>
    </source>
</reference>
<keyword evidence="1" id="KW-0472">Membrane</keyword>
<sequence>MTRLIRGEFTRLFAVRMHRWAVLAAVLSGGGLTGLLALIGPENATPPMPGIDTQGGAVLVIGITGVLLFVPAVIGAIGAAGEYRHRTIATTYLAEPRRGRVLAARLTVYCVVGLGYGVIASLTSAGALGAAAVLRGVDLTVSAADLTGLLIRLAVAATVYTVLGAGVGVLVRNQLVAVGIVVGYFYFLEYILLIVPGVNAVYPFLPGGATASLTSFTFVTNTVAEQTASAGPSLLPAVAGAAVLVGYAALTTGLASVLSLHRDIT</sequence>
<evidence type="ECO:0000313" key="3">
    <source>
        <dbReference type="Proteomes" id="UP000555407"/>
    </source>
</evidence>
<proteinExistence type="predicted"/>
<accession>A0A7X5V6M2</accession>
<evidence type="ECO:0000313" key="2">
    <source>
        <dbReference type="EMBL" id="NIK55171.1"/>
    </source>
</evidence>
<name>A0A7X5V6M2_9ACTN</name>
<gene>
    <name evidence="2" type="ORF">BJY22_000888</name>
</gene>
<dbReference type="RefSeq" id="WP_167203878.1">
    <property type="nucleotide sequence ID" value="NZ_JAASRO010000001.1"/>
</dbReference>
<feature type="transmembrane region" description="Helical" evidence="1">
    <location>
        <begin position="59"/>
        <end position="81"/>
    </location>
</feature>
<evidence type="ECO:0000256" key="1">
    <source>
        <dbReference type="SAM" id="Phobius"/>
    </source>
</evidence>
<evidence type="ECO:0008006" key="4">
    <source>
        <dbReference type="Google" id="ProtNLM"/>
    </source>
</evidence>
<dbReference type="Proteomes" id="UP000555407">
    <property type="component" value="Unassembled WGS sequence"/>
</dbReference>
<feature type="transmembrane region" description="Helical" evidence="1">
    <location>
        <begin position="183"/>
        <end position="205"/>
    </location>
</feature>
<keyword evidence="3" id="KW-1185">Reference proteome</keyword>
<organism evidence="2 3">
    <name type="scientific">Kribbella shirazensis</name>
    <dbReference type="NCBI Taxonomy" id="1105143"/>
    <lineage>
        <taxon>Bacteria</taxon>
        <taxon>Bacillati</taxon>
        <taxon>Actinomycetota</taxon>
        <taxon>Actinomycetes</taxon>
        <taxon>Propionibacteriales</taxon>
        <taxon>Kribbellaceae</taxon>
        <taxon>Kribbella</taxon>
    </lineage>
</organism>
<feature type="transmembrane region" description="Helical" evidence="1">
    <location>
        <begin position="102"/>
        <end position="129"/>
    </location>
</feature>
<feature type="transmembrane region" description="Helical" evidence="1">
    <location>
        <begin position="149"/>
        <end position="171"/>
    </location>
</feature>
<comment type="caution">
    <text evidence="2">The sequence shown here is derived from an EMBL/GenBank/DDBJ whole genome shotgun (WGS) entry which is preliminary data.</text>
</comment>